<dbReference type="InterPro" id="IPR017871">
    <property type="entry name" value="ABC_transporter-like_CS"/>
</dbReference>
<dbReference type="InterPro" id="IPR017911">
    <property type="entry name" value="MacB-like_ATP-bd"/>
</dbReference>
<dbReference type="EMBL" id="NEXE01000090">
    <property type="protein sequence ID" value="PSN89759.1"/>
    <property type="molecule type" value="Genomic_DNA"/>
</dbReference>
<name>A0A2R6ATQ2_9ARCH</name>
<dbReference type="GO" id="GO:0005524">
    <property type="term" value="F:ATP binding"/>
    <property type="evidence" value="ECO:0007669"/>
    <property type="project" value="UniProtKB-KW"/>
</dbReference>
<proteinExistence type="predicted"/>
<organism evidence="5 6">
    <name type="scientific">Candidatus Marsarchaeota G2 archaeon OSP_D</name>
    <dbReference type="NCBI Taxonomy" id="1978157"/>
    <lineage>
        <taxon>Archaea</taxon>
        <taxon>Candidatus Marsarchaeota</taxon>
        <taxon>Candidatus Marsarchaeota group 2</taxon>
    </lineage>
</organism>
<evidence type="ECO:0000256" key="3">
    <source>
        <dbReference type="ARBA" id="ARBA00022840"/>
    </source>
</evidence>
<dbReference type="SMART" id="SM00382">
    <property type="entry name" value="AAA"/>
    <property type="match status" value="1"/>
</dbReference>
<evidence type="ECO:0000256" key="2">
    <source>
        <dbReference type="ARBA" id="ARBA00022741"/>
    </source>
</evidence>
<dbReference type="PANTHER" id="PTHR24220:SF86">
    <property type="entry name" value="ABC TRANSPORTER ABCH.1"/>
    <property type="match status" value="1"/>
</dbReference>
<dbReference type="InterPro" id="IPR027417">
    <property type="entry name" value="P-loop_NTPase"/>
</dbReference>
<gene>
    <name evidence="5" type="ORF">B9Q03_08270</name>
</gene>
<dbReference type="FunFam" id="3.40.50.300:FF:000032">
    <property type="entry name" value="Export ABC transporter ATP-binding protein"/>
    <property type="match status" value="1"/>
</dbReference>
<dbReference type="PANTHER" id="PTHR24220">
    <property type="entry name" value="IMPORT ATP-BINDING PROTEIN"/>
    <property type="match status" value="1"/>
</dbReference>
<reference evidence="5 6" key="1">
    <citation type="submission" date="2017-04" db="EMBL/GenBank/DDBJ databases">
        <title>Novel microbial lineages endemic to geothermal iron-oxide mats fill important gaps in the evolutionary history of Archaea.</title>
        <authorList>
            <person name="Jay Z.J."/>
            <person name="Beam J.P."/>
            <person name="Dlakic M."/>
            <person name="Rusch D.B."/>
            <person name="Kozubal M.A."/>
            <person name="Inskeep W.P."/>
        </authorList>
    </citation>
    <scope>NUCLEOTIDE SEQUENCE [LARGE SCALE GENOMIC DNA]</scope>
    <source>
        <strain evidence="5">OSP_D</strain>
    </source>
</reference>
<dbReference type="SUPFAM" id="SSF52540">
    <property type="entry name" value="P-loop containing nucleoside triphosphate hydrolases"/>
    <property type="match status" value="1"/>
</dbReference>
<evidence type="ECO:0000259" key="4">
    <source>
        <dbReference type="PROSITE" id="PS50893"/>
    </source>
</evidence>
<evidence type="ECO:0000313" key="6">
    <source>
        <dbReference type="Proteomes" id="UP000240322"/>
    </source>
</evidence>
<evidence type="ECO:0000256" key="1">
    <source>
        <dbReference type="ARBA" id="ARBA00022448"/>
    </source>
</evidence>
<dbReference type="InterPro" id="IPR015854">
    <property type="entry name" value="ABC_transpr_LolD-like"/>
</dbReference>
<keyword evidence="2" id="KW-0547">Nucleotide-binding</keyword>
<keyword evidence="3 5" id="KW-0067">ATP-binding</keyword>
<dbReference type="Pfam" id="PF00005">
    <property type="entry name" value="ABC_tran"/>
    <property type="match status" value="1"/>
</dbReference>
<sequence length="225" mass="24512">MVLEGVTRTYLAGTEAEVVAVKDINLRVESGDYVAIMGPSGSGKSTLLNLMGAMDRPSRGRIIIDGTDITRASNTQLANIRNTKIGMVFQSFNLINRMNVIENIELPLVVRGVPPKRRRMLAERLLDELGIKSKANRKSLELSGGQQQRVAIARALIGDPPIILADEPTGNLSTSDTNQVLEILDSLNKEMGKTLVVVTHNPDVAKHAERIVHMRDGQIVGVEEA</sequence>
<dbReference type="GO" id="GO:0005886">
    <property type="term" value="C:plasma membrane"/>
    <property type="evidence" value="ECO:0007669"/>
    <property type="project" value="TreeGrafter"/>
</dbReference>
<comment type="caution">
    <text evidence="5">The sequence shown here is derived from an EMBL/GenBank/DDBJ whole genome shotgun (WGS) entry which is preliminary data.</text>
</comment>
<dbReference type="Gene3D" id="3.40.50.300">
    <property type="entry name" value="P-loop containing nucleotide triphosphate hydrolases"/>
    <property type="match status" value="1"/>
</dbReference>
<dbReference type="PROSITE" id="PS00211">
    <property type="entry name" value="ABC_TRANSPORTER_1"/>
    <property type="match status" value="1"/>
</dbReference>
<dbReference type="InterPro" id="IPR003593">
    <property type="entry name" value="AAA+_ATPase"/>
</dbReference>
<dbReference type="AlphaFoldDB" id="A0A2R6ATQ2"/>
<dbReference type="Proteomes" id="UP000240322">
    <property type="component" value="Unassembled WGS sequence"/>
</dbReference>
<dbReference type="GO" id="GO:0098796">
    <property type="term" value="C:membrane protein complex"/>
    <property type="evidence" value="ECO:0007669"/>
    <property type="project" value="UniProtKB-ARBA"/>
</dbReference>
<dbReference type="PROSITE" id="PS50893">
    <property type="entry name" value="ABC_TRANSPORTER_2"/>
    <property type="match status" value="1"/>
</dbReference>
<keyword evidence="1" id="KW-0813">Transport</keyword>
<dbReference type="InterPro" id="IPR003439">
    <property type="entry name" value="ABC_transporter-like_ATP-bd"/>
</dbReference>
<feature type="domain" description="ABC transporter" evidence="4">
    <location>
        <begin position="1"/>
        <end position="225"/>
    </location>
</feature>
<dbReference type="CDD" id="cd03255">
    <property type="entry name" value="ABC_MJ0796_LolCDE_FtsE"/>
    <property type="match status" value="1"/>
</dbReference>
<dbReference type="GO" id="GO:0022857">
    <property type="term" value="F:transmembrane transporter activity"/>
    <property type="evidence" value="ECO:0007669"/>
    <property type="project" value="TreeGrafter"/>
</dbReference>
<protein>
    <submittedName>
        <fullName evidence="5">ABC transporter ATP-binding protein</fullName>
    </submittedName>
</protein>
<dbReference type="GO" id="GO:0016887">
    <property type="term" value="F:ATP hydrolysis activity"/>
    <property type="evidence" value="ECO:0007669"/>
    <property type="project" value="InterPro"/>
</dbReference>
<accession>A0A2R6ATQ2</accession>
<evidence type="ECO:0000313" key="5">
    <source>
        <dbReference type="EMBL" id="PSN89759.1"/>
    </source>
</evidence>